<dbReference type="RefSeq" id="WP_062703682.1">
    <property type="nucleotide sequence ID" value="NZ_LJOD01000057.1"/>
</dbReference>
<gene>
    <name evidence="2" type="ORF">AOB46_22740</name>
</gene>
<keyword evidence="1" id="KW-0732">Signal</keyword>
<dbReference type="OrthoDB" id="1246355at2"/>
<accession>A0A0N0ITP0</accession>
<dbReference type="AlphaFoldDB" id="A0A0N0ITP0"/>
<comment type="caution">
    <text evidence="2">The sequence shown here is derived from an EMBL/GenBank/DDBJ whole genome shotgun (WGS) entry which is preliminary data.</text>
</comment>
<reference evidence="2 3" key="1">
    <citation type="journal article" date="2015" name="Genom Data">
        <title>Draft genome sequence of a multidrug-resistant Chryseobacterium indologenes isolate from Malaysia.</title>
        <authorList>
            <person name="Yu C.Y."/>
            <person name="Ang G.Y."/>
            <person name="Cheng H.J."/>
            <person name="Cheong Y.M."/>
            <person name="Yin W.F."/>
            <person name="Chan K.G."/>
        </authorList>
    </citation>
    <scope>NUCLEOTIDE SEQUENCE [LARGE SCALE GENOMIC DNA]</scope>
    <source>
        <strain evidence="2 3">CI_885</strain>
    </source>
</reference>
<name>A0A0N0ITP0_CHRID</name>
<dbReference type="PATRIC" id="fig|253.9.peg.3869"/>
<protein>
    <submittedName>
        <fullName evidence="2">Uncharacterized protein</fullName>
    </submittedName>
</protein>
<evidence type="ECO:0000313" key="2">
    <source>
        <dbReference type="EMBL" id="KPE48931.1"/>
    </source>
</evidence>
<reference evidence="3" key="2">
    <citation type="submission" date="2015-09" db="EMBL/GenBank/DDBJ databases">
        <title>Draft genome sequence of a multidrug-resistant Chryseobacterium indologenes isolate from Malaysia.</title>
        <authorList>
            <person name="Yu C.Y."/>
            <person name="Ang G.Y."/>
            <person name="Chan K.-G."/>
        </authorList>
    </citation>
    <scope>NUCLEOTIDE SEQUENCE [LARGE SCALE GENOMIC DNA]</scope>
    <source>
        <strain evidence="3">CI_885</strain>
    </source>
</reference>
<proteinExistence type="predicted"/>
<dbReference type="EMBL" id="LJOD01000057">
    <property type="protein sequence ID" value="KPE48931.1"/>
    <property type="molecule type" value="Genomic_DNA"/>
</dbReference>
<feature type="chain" id="PRO_5005851679" evidence="1">
    <location>
        <begin position="19"/>
        <end position="176"/>
    </location>
</feature>
<organism evidence="2 3">
    <name type="scientific">Chryseobacterium indologenes</name>
    <name type="common">Flavobacterium indologenes</name>
    <dbReference type="NCBI Taxonomy" id="253"/>
    <lineage>
        <taxon>Bacteria</taxon>
        <taxon>Pseudomonadati</taxon>
        <taxon>Bacteroidota</taxon>
        <taxon>Flavobacteriia</taxon>
        <taxon>Flavobacteriales</taxon>
        <taxon>Weeksellaceae</taxon>
        <taxon>Chryseobacterium group</taxon>
        <taxon>Chryseobacterium</taxon>
    </lineage>
</organism>
<evidence type="ECO:0000256" key="1">
    <source>
        <dbReference type="SAM" id="SignalP"/>
    </source>
</evidence>
<dbReference type="Proteomes" id="UP000037953">
    <property type="component" value="Unassembled WGS sequence"/>
</dbReference>
<feature type="signal peptide" evidence="1">
    <location>
        <begin position="1"/>
        <end position="18"/>
    </location>
</feature>
<sequence length="176" mass="18945">MKKTALLLSVAAGISAFAQSSPIIIQNYNVYDAAGRFRTAPAGGTPGPIMYAGHNAPYGTYTIPAGQFTQYQSFSTAGTTPIPILNWYVSDNTNPANNGMYAYNHPFIATVMNYANEWASFHFVIQDPVTGASDEYKLGDPTIDPAYSNSLTGSISSADWFTITTPNGPTTYVQIF</sequence>
<evidence type="ECO:0000313" key="3">
    <source>
        <dbReference type="Proteomes" id="UP000037953"/>
    </source>
</evidence>